<sequence length="537" mass="57376">MNINRNSYPPGYGQSPLSQQRQGPTAGYTARKIPYWNPQLRGDSVNDISMELGSQGPSSTLRKRVNVACARCRKRKIRCSGDPGDNSGCQNCRTAGIALGQCQFLRVQCEQLAINEHTQAGSYDRFGQQMYVGSLTAAHYACLSAPPVANGDASFESQLQIQRATEASYASMPSLHPSRSLPDIAKRKQILSQSPEESGLALLARNAEAVSNLPTTVTYALATGSAVETLAAVATPAFAHWSSSTMPEGLRAAADDNPVNIRNASGDMDMTKNYPVPNGLSDSMYFDTGTYATNPVPQIVSNVGLIPTSNVRSNSLPSGYGYNHLGNIAGGTSHMTLALHSGKNSQISQTLPNEKCEAITTQVDAPYTIAFADGNEEARFSRIGAQALSSSSVDTYSVPSPSSRGSYKPHLDLDAMSISKSMHEVRDSRQPRSSLGGMPSNMFFMTKPKRGTSVLSSSQENNSRGANPPVIIERRDLMSPPAIPVSRPVPAQATMMRVPTNLPSTAGCGSSVGSPKYIHDSINFTDSAFARPMKASH</sequence>
<dbReference type="PROSITE" id="PS50048">
    <property type="entry name" value="ZN2_CY6_FUNGAL_2"/>
    <property type="match status" value="1"/>
</dbReference>
<gene>
    <name evidence="2" type="ORF">EYR41_001581</name>
</gene>
<dbReference type="SUPFAM" id="SSF57701">
    <property type="entry name" value="Zn2/Cys6 DNA-binding domain"/>
    <property type="match status" value="1"/>
</dbReference>
<name>A0A7C8K969_ORBOL</name>
<comment type="caution">
    <text evidence="2">The sequence shown here is derived from an EMBL/GenBank/DDBJ whole genome shotgun (WGS) entry which is preliminary data.</text>
</comment>
<dbReference type="Gene3D" id="4.10.240.10">
    <property type="entry name" value="Zn(2)-C6 fungal-type DNA-binding domain"/>
    <property type="match status" value="1"/>
</dbReference>
<dbReference type="CDD" id="cd00067">
    <property type="entry name" value="GAL4"/>
    <property type="match status" value="1"/>
</dbReference>
<dbReference type="EMBL" id="SOZJ01000001">
    <property type="protein sequence ID" value="TGJ74601.1"/>
    <property type="molecule type" value="Genomic_DNA"/>
</dbReference>
<protein>
    <submittedName>
        <fullName evidence="2">Uncharacterized protein</fullName>
    </submittedName>
</protein>
<dbReference type="InterPro" id="IPR001138">
    <property type="entry name" value="Zn2Cys6_DnaBD"/>
</dbReference>
<feature type="region of interest" description="Disordered" evidence="1">
    <location>
        <begin position="1"/>
        <end position="31"/>
    </location>
</feature>
<dbReference type="OrthoDB" id="5394557at2759"/>
<accession>A0A7C8K969</accession>
<organism evidence="2 3">
    <name type="scientific">Orbilia oligospora</name>
    <name type="common">Nematode-trapping fungus</name>
    <name type="synonym">Arthrobotrys oligospora</name>
    <dbReference type="NCBI Taxonomy" id="2813651"/>
    <lineage>
        <taxon>Eukaryota</taxon>
        <taxon>Fungi</taxon>
        <taxon>Dikarya</taxon>
        <taxon>Ascomycota</taxon>
        <taxon>Pezizomycotina</taxon>
        <taxon>Orbiliomycetes</taxon>
        <taxon>Orbiliales</taxon>
        <taxon>Orbiliaceae</taxon>
        <taxon>Orbilia</taxon>
    </lineage>
</organism>
<dbReference type="GO" id="GO:0008270">
    <property type="term" value="F:zinc ion binding"/>
    <property type="evidence" value="ECO:0007669"/>
    <property type="project" value="InterPro"/>
</dbReference>
<proteinExistence type="predicted"/>
<evidence type="ECO:0000256" key="1">
    <source>
        <dbReference type="SAM" id="MobiDB-lite"/>
    </source>
</evidence>
<reference evidence="2 3" key="1">
    <citation type="submission" date="2019-03" db="EMBL/GenBank/DDBJ databases">
        <title>Nematode-trapping fungi genome.</title>
        <authorList>
            <person name="Vidal-Diez De Ulzurrun G."/>
        </authorList>
    </citation>
    <scope>NUCLEOTIDE SEQUENCE [LARGE SCALE GENOMIC DNA]</scope>
    <source>
        <strain evidence="2 3">TWF154</strain>
    </source>
</reference>
<dbReference type="Proteomes" id="UP000297595">
    <property type="component" value="Unassembled WGS sequence"/>
</dbReference>
<dbReference type="SMART" id="SM00066">
    <property type="entry name" value="GAL4"/>
    <property type="match status" value="1"/>
</dbReference>
<dbReference type="AlphaFoldDB" id="A0A7C8K969"/>
<evidence type="ECO:0000313" key="3">
    <source>
        <dbReference type="Proteomes" id="UP000297595"/>
    </source>
</evidence>
<dbReference type="GO" id="GO:0000981">
    <property type="term" value="F:DNA-binding transcription factor activity, RNA polymerase II-specific"/>
    <property type="evidence" value="ECO:0007669"/>
    <property type="project" value="InterPro"/>
</dbReference>
<evidence type="ECO:0000313" key="2">
    <source>
        <dbReference type="EMBL" id="TGJ74601.1"/>
    </source>
</evidence>
<dbReference type="InterPro" id="IPR036864">
    <property type="entry name" value="Zn2-C6_fun-type_DNA-bd_sf"/>
</dbReference>